<dbReference type="EMBL" id="JANBPU010000126">
    <property type="protein sequence ID" value="KAJ1915866.1"/>
    <property type="molecule type" value="Genomic_DNA"/>
</dbReference>
<accession>A0A9W8DRZ1</accession>
<evidence type="ECO:0000256" key="1">
    <source>
        <dbReference type="SAM" id="MobiDB-lite"/>
    </source>
</evidence>
<sequence length="1216" mass="130171">MNSNGFPNFDQFQQQQQQQQQQYNDSMSGAAGFDSNSYLPFDFTNFNFGLDTAPSSAAYMTNQLVAANCGSFSQSNDLNMPQTIEDINNNAHKLKQTATTTSATQSTPESSSQQDPATDANAASSFSNSNSNKVTPRRITLNAHQQLVTLQFFYDQYPEDAYSDEDLFKLSQSCGLDFELTKRRLANLNGKQRDLRASLFNSEVGHDYDIIVELLEQYQETQSASGEKSRSSSKSGSKNKKSRLTVGLDSHTSTFIQQNSSFTSNSSSSRKRAGKDEKVLVELHHRELLGARFILAQFYVMGQGKIVKDWLAQKRIEVQTWIYSTARFSSPTINSINLIDPCRPYYVPTTAAELLESDIMGPAYLQYTSSLKPKRSTHNGSLSNSNGNGGSGVKRANGNTATVAAAATADINNEGLMGFQGNLLIPDGSFNPNFGAAAAITSSSNGGGWLPTKSHPGMAYTADGFPVYYDEQGNSNSNNGMMFSASAVATAMMSNPQLYGQYPPLSYQPLSTAAATDMTMGMGMMAPSESFASSLSKAATNANTFVEKMSSLAAKPQRMFAGACVFVSNSKSATADISLAINDLAVVAKCSSESSIISNTNSIGSTGAGFMDSLISSLYLWMNPGVIDQASVLSELTGGTTGQKESIARFANISLTEQIGQLLTELYKINKVPEALVMSLGIVGMDNGTCALVIMISNPSDHHLYKLPGVSAKSVAVSASAGGSNKRKRSSQNVEAAANDSSQFGNEQWIQNWKDDWLLVHDRTAAAATTTTSVSNDNSDGSAYCLKSDMVFISRGSFASTCIPNINGPVNMKVLSSSLDVCSIIQPTDNDILVLSSKTLDVVGRLWKDTFANGTRLSHLTVPSSLDYNLKRTVSLNDLLGSHHIQQKPTNMATAMMSLQTDIKPSSAKALGTSSFGEFPDITTPNFTSKSVNPTTTTGATATTISPSQISAVSNADIMNGNATNDDGMDLLQTWCKSSIPMDYNSTSGGMGFSNHFNMVNPNSNNSNVFASMLQSLSENSNSFLGKSSGNNVGGESDKLGLQTTTTNIANNINQQQQQRSISLNENWIKSLMMPSTITATATQNNNNNSESSDVGDNLESFGIQAKRCFSMNSFMTSNPPPTTALNTSSDELAVPTAATTTTATTTFDEQSISGLLAATTNANTKNPSLLNDGMLFAPTLSSSFPNTTTTTTGNNNDNELLLTSFNYPNVSDLFM</sequence>
<dbReference type="AlphaFoldDB" id="A0A9W8DRZ1"/>
<feature type="region of interest" description="Disordered" evidence="1">
    <location>
        <begin position="1"/>
        <end position="31"/>
    </location>
</feature>
<reference evidence="2" key="1">
    <citation type="submission" date="2022-07" db="EMBL/GenBank/DDBJ databases">
        <title>Phylogenomic reconstructions and comparative analyses of Kickxellomycotina fungi.</title>
        <authorList>
            <person name="Reynolds N.K."/>
            <person name="Stajich J.E."/>
            <person name="Barry K."/>
            <person name="Grigoriev I.V."/>
            <person name="Crous P."/>
            <person name="Smith M.E."/>
        </authorList>
    </citation>
    <scope>NUCLEOTIDE SEQUENCE</scope>
    <source>
        <strain evidence="2">NBRC 100468</strain>
    </source>
</reference>
<evidence type="ECO:0000313" key="2">
    <source>
        <dbReference type="EMBL" id="KAJ1915866.1"/>
    </source>
</evidence>
<organism evidence="2 3">
    <name type="scientific">Mycoemilia scoparia</name>
    <dbReference type="NCBI Taxonomy" id="417184"/>
    <lineage>
        <taxon>Eukaryota</taxon>
        <taxon>Fungi</taxon>
        <taxon>Fungi incertae sedis</taxon>
        <taxon>Zoopagomycota</taxon>
        <taxon>Kickxellomycotina</taxon>
        <taxon>Kickxellomycetes</taxon>
        <taxon>Kickxellales</taxon>
        <taxon>Kickxellaceae</taxon>
        <taxon>Mycoemilia</taxon>
    </lineage>
</organism>
<feature type="compositionally biased region" description="Polar residues" evidence="1">
    <location>
        <begin position="731"/>
        <end position="740"/>
    </location>
</feature>
<gene>
    <name evidence="2" type="ORF">H4219_004088</name>
</gene>
<dbReference type="OrthoDB" id="5754411at2759"/>
<comment type="caution">
    <text evidence="2">The sequence shown here is derived from an EMBL/GenBank/DDBJ whole genome shotgun (WGS) entry which is preliminary data.</text>
</comment>
<feature type="region of interest" description="Disordered" evidence="1">
    <location>
        <begin position="222"/>
        <end position="245"/>
    </location>
</feature>
<dbReference type="Proteomes" id="UP001150538">
    <property type="component" value="Unassembled WGS sequence"/>
</dbReference>
<proteinExistence type="predicted"/>
<feature type="region of interest" description="Disordered" evidence="1">
    <location>
        <begin position="375"/>
        <end position="396"/>
    </location>
</feature>
<keyword evidence="3" id="KW-1185">Reference proteome</keyword>
<feature type="region of interest" description="Disordered" evidence="1">
    <location>
        <begin position="96"/>
        <end position="134"/>
    </location>
</feature>
<protein>
    <submittedName>
        <fullName evidence="2">Uncharacterized protein</fullName>
    </submittedName>
</protein>
<name>A0A9W8DRZ1_9FUNG</name>
<feature type="compositionally biased region" description="Low complexity" evidence="1">
    <location>
        <begin position="96"/>
        <end position="132"/>
    </location>
</feature>
<feature type="compositionally biased region" description="Low complexity" evidence="1">
    <location>
        <begin position="11"/>
        <end position="22"/>
    </location>
</feature>
<evidence type="ECO:0000313" key="3">
    <source>
        <dbReference type="Proteomes" id="UP001150538"/>
    </source>
</evidence>
<feature type="region of interest" description="Disordered" evidence="1">
    <location>
        <begin position="721"/>
        <end position="740"/>
    </location>
</feature>